<dbReference type="EMBL" id="JAIQCV010000007">
    <property type="protein sequence ID" value="KAH1083717.1"/>
    <property type="molecule type" value="Genomic_DNA"/>
</dbReference>
<comment type="caution">
    <text evidence="1">The sequence shown here is derived from an EMBL/GenBank/DDBJ whole genome shotgun (WGS) entry which is preliminary data.</text>
</comment>
<accession>A0A9D3VJW6</accession>
<evidence type="ECO:0000313" key="1">
    <source>
        <dbReference type="EMBL" id="KAH1083717.1"/>
    </source>
</evidence>
<proteinExistence type="predicted"/>
<name>A0A9D3VJW6_9ROSI</name>
<dbReference type="AlphaFoldDB" id="A0A9D3VJW6"/>
<organism evidence="1 2">
    <name type="scientific">Gossypium stocksii</name>
    <dbReference type="NCBI Taxonomy" id="47602"/>
    <lineage>
        <taxon>Eukaryota</taxon>
        <taxon>Viridiplantae</taxon>
        <taxon>Streptophyta</taxon>
        <taxon>Embryophyta</taxon>
        <taxon>Tracheophyta</taxon>
        <taxon>Spermatophyta</taxon>
        <taxon>Magnoliopsida</taxon>
        <taxon>eudicotyledons</taxon>
        <taxon>Gunneridae</taxon>
        <taxon>Pentapetalae</taxon>
        <taxon>rosids</taxon>
        <taxon>malvids</taxon>
        <taxon>Malvales</taxon>
        <taxon>Malvaceae</taxon>
        <taxon>Malvoideae</taxon>
        <taxon>Gossypium</taxon>
    </lineage>
</organism>
<dbReference type="Proteomes" id="UP000828251">
    <property type="component" value="Unassembled WGS sequence"/>
</dbReference>
<evidence type="ECO:0000313" key="2">
    <source>
        <dbReference type="Proteomes" id="UP000828251"/>
    </source>
</evidence>
<sequence>MGNINTVDEDLANVNIMDEEEDPMMYPGGFIASVEGSDYHGDGGQVDLVQILQRDLSKTSYGWYAMVL</sequence>
<protein>
    <submittedName>
        <fullName evidence="1">Uncharacterized protein</fullName>
    </submittedName>
</protein>
<keyword evidence="2" id="KW-1185">Reference proteome</keyword>
<gene>
    <name evidence="1" type="ORF">J1N35_023478</name>
</gene>
<reference evidence="1 2" key="1">
    <citation type="journal article" date="2021" name="Plant Biotechnol. J.">
        <title>Multi-omics assisted identification of the key and species-specific regulatory components of drought-tolerant mechanisms in Gossypium stocksii.</title>
        <authorList>
            <person name="Yu D."/>
            <person name="Ke L."/>
            <person name="Zhang D."/>
            <person name="Wu Y."/>
            <person name="Sun Y."/>
            <person name="Mei J."/>
            <person name="Sun J."/>
            <person name="Sun Y."/>
        </authorList>
    </citation>
    <scope>NUCLEOTIDE SEQUENCE [LARGE SCALE GENOMIC DNA]</scope>
    <source>
        <strain evidence="2">cv. E1</strain>
        <tissue evidence="1">Leaf</tissue>
    </source>
</reference>